<dbReference type="EMBL" id="CATNWA010002971">
    <property type="protein sequence ID" value="CAI9544232.1"/>
    <property type="molecule type" value="Genomic_DNA"/>
</dbReference>
<organism evidence="1 2">
    <name type="scientific">Staurois parvus</name>
    <dbReference type="NCBI Taxonomy" id="386267"/>
    <lineage>
        <taxon>Eukaryota</taxon>
        <taxon>Metazoa</taxon>
        <taxon>Chordata</taxon>
        <taxon>Craniata</taxon>
        <taxon>Vertebrata</taxon>
        <taxon>Euteleostomi</taxon>
        <taxon>Amphibia</taxon>
        <taxon>Batrachia</taxon>
        <taxon>Anura</taxon>
        <taxon>Neobatrachia</taxon>
        <taxon>Ranoidea</taxon>
        <taxon>Ranidae</taxon>
        <taxon>Staurois</taxon>
    </lineage>
</organism>
<reference evidence="1" key="1">
    <citation type="submission" date="2023-05" db="EMBL/GenBank/DDBJ databases">
        <authorList>
            <person name="Stuckert A."/>
        </authorList>
    </citation>
    <scope>NUCLEOTIDE SEQUENCE</scope>
</reference>
<sequence>WYVCANSSVFATSTTPNLRNKLISRKLPSDYDATNNGSKPCNKKRASCANQINPSKSVRQSKGIFNISGSYSCTSSNVVYLIQCRKCSKGSYVGVKQDR</sequence>
<protein>
    <submittedName>
        <fullName evidence="1">Uncharacterized protein</fullName>
    </submittedName>
</protein>
<comment type="caution">
    <text evidence="1">The sequence shown here is derived from an EMBL/GenBank/DDBJ whole genome shotgun (WGS) entry which is preliminary data.</text>
</comment>
<accession>A0ABN9B9K1</accession>
<gene>
    <name evidence="1" type="ORF">SPARVUS_LOCUS2441068</name>
</gene>
<evidence type="ECO:0000313" key="2">
    <source>
        <dbReference type="Proteomes" id="UP001162483"/>
    </source>
</evidence>
<name>A0ABN9B9K1_9NEOB</name>
<evidence type="ECO:0000313" key="1">
    <source>
        <dbReference type="EMBL" id="CAI9544232.1"/>
    </source>
</evidence>
<feature type="non-terminal residue" evidence="1">
    <location>
        <position position="1"/>
    </location>
</feature>
<keyword evidence="2" id="KW-1185">Reference proteome</keyword>
<proteinExistence type="predicted"/>
<feature type="non-terminal residue" evidence="1">
    <location>
        <position position="99"/>
    </location>
</feature>
<dbReference type="Proteomes" id="UP001162483">
    <property type="component" value="Unassembled WGS sequence"/>
</dbReference>